<protein>
    <recommendedName>
        <fullName evidence="5">Glycine-rich domain-containing protein 2</fullName>
    </recommendedName>
</protein>
<proteinExistence type="predicted"/>
<dbReference type="Pfam" id="PF25335">
    <property type="entry name" value="GRDP_C"/>
    <property type="match status" value="1"/>
</dbReference>
<dbReference type="EMBL" id="JBBPBK010000014">
    <property type="protein sequence ID" value="KAK9270879.1"/>
    <property type="molecule type" value="Genomic_DNA"/>
</dbReference>
<feature type="domain" description="GRDP C2" evidence="1">
    <location>
        <begin position="324"/>
        <end position="457"/>
    </location>
</feature>
<evidence type="ECO:0000313" key="3">
    <source>
        <dbReference type="EMBL" id="KAK9270879.1"/>
    </source>
</evidence>
<feature type="domain" description="GRPD C-terminal" evidence="2">
    <location>
        <begin position="495"/>
        <end position="582"/>
    </location>
</feature>
<comment type="caution">
    <text evidence="3">The sequence shown here is derived from an EMBL/GenBank/DDBJ whole genome shotgun (WGS) entry which is preliminary data.</text>
</comment>
<evidence type="ECO:0008006" key="5">
    <source>
        <dbReference type="Google" id="ProtNLM"/>
    </source>
</evidence>
<name>A0AAP0NGG7_LIQFO</name>
<organism evidence="3 4">
    <name type="scientific">Liquidambar formosana</name>
    <name type="common">Formosan gum</name>
    <dbReference type="NCBI Taxonomy" id="63359"/>
    <lineage>
        <taxon>Eukaryota</taxon>
        <taxon>Viridiplantae</taxon>
        <taxon>Streptophyta</taxon>
        <taxon>Embryophyta</taxon>
        <taxon>Tracheophyta</taxon>
        <taxon>Spermatophyta</taxon>
        <taxon>Magnoliopsida</taxon>
        <taxon>eudicotyledons</taxon>
        <taxon>Gunneridae</taxon>
        <taxon>Pentapetalae</taxon>
        <taxon>Saxifragales</taxon>
        <taxon>Altingiaceae</taxon>
        <taxon>Liquidambar</taxon>
    </lineage>
</organism>
<dbReference type="InterPro" id="IPR009836">
    <property type="entry name" value="GRDP-like"/>
</dbReference>
<dbReference type="AlphaFoldDB" id="A0AAP0NGG7"/>
<keyword evidence="4" id="KW-1185">Reference proteome</keyword>
<dbReference type="Proteomes" id="UP001415857">
    <property type="component" value="Unassembled WGS sequence"/>
</dbReference>
<dbReference type="Pfam" id="PF25334">
    <property type="entry name" value="C2_GRDP"/>
    <property type="match status" value="1"/>
</dbReference>
<sequence>MDKEQALEWDEAQDIVISVDLVAAAKQQLRFLATVDRNRHLYDGPALDRAIYRYKYCWLPLLAKHAESQVSEGPLVVPLDCEWIWHCHRLNPVRYKSDCEEFYGRILDNWDVVSSVQGTSGKQTEAIWNRLYPNEPYELDLSSHLLDVADNILGAPESTKYDLVSAVKRQSPFFYQVSRPSMNDGHFLEEAVARYKGFLHLIKRNWERSIKHFGVPTYDIDLIWHSHQLHPVSYCKDLVAILGKILEHDDMDSDRAKGKMLDVGFSGTTKQWEDTFGSRNWRAGAMNRGSAPSLLPTNLRPLNTVRNKGFASTEYQNMIQLPKTMLVEVVMMEIVEVKNSPNGHKGSLFVSFSKTDPDMLLSTRRRLSISSESGEKRVAAFRCVPNGELLVELMSCSPSHLPIVRPAEILGTTLISLENLLNPVSTFSIEKWFELVPSSGIVSSKPISLRIALSFTPPVLAPYALQLVWTYPFSSSSCFNPLTGKVQHAKSWTRVVDEAGNEVISIQMRDSKKAETRNNCLLKKEVIGMTRYCETCVLAEFVGTGWWLMDSQWFFQLQKTFSEDDHIFELTGSRKLIYVLLFSCSR</sequence>
<dbReference type="Pfam" id="PF07173">
    <property type="entry name" value="GRDP-like"/>
    <property type="match status" value="1"/>
</dbReference>
<gene>
    <name evidence="3" type="ORF">L1049_026465</name>
</gene>
<evidence type="ECO:0000259" key="2">
    <source>
        <dbReference type="Pfam" id="PF25335"/>
    </source>
</evidence>
<dbReference type="InterPro" id="IPR057458">
    <property type="entry name" value="GRDP_C2"/>
</dbReference>
<dbReference type="InterPro" id="IPR057518">
    <property type="entry name" value="GRDP_C"/>
</dbReference>
<dbReference type="PANTHER" id="PTHR34365:SF15">
    <property type="entry name" value="GLYCINE-RICH DOMAIN-CONTAINING PROTEIN 1"/>
    <property type="match status" value="1"/>
</dbReference>
<dbReference type="PANTHER" id="PTHR34365">
    <property type="entry name" value="ENOLASE (DUF1399)"/>
    <property type="match status" value="1"/>
</dbReference>
<evidence type="ECO:0000259" key="1">
    <source>
        <dbReference type="Pfam" id="PF25334"/>
    </source>
</evidence>
<accession>A0AAP0NGG7</accession>
<evidence type="ECO:0000313" key="4">
    <source>
        <dbReference type="Proteomes" id="UP001415857"/>
    </source>
</evidence>
<reference evidence="3 4" key="1">
    <citation type="journal article" date="2024" name="Plant J.">
        <title>Genome sequences and population genomics reveal climatic adaptation and genomic divergence between two closely related sweetgum species.</title>
        <authorList>
            <person name="Xu W.Q."/>
            <person name="Ren C.Q."/>
            <person name="Zhang X.Y."/>
            <person name="Comes H.P."/>
            <person name="Liu X.H."/>
            <person name="Li Y.G."/>
            <person name="Kettle C.J."/>
            <person name="Jalonen R."/>
            <person name="Gaisberger H."/>
            <person name="Ma Y.Z."/>
            <person name="Qiu Y.X."/>
        </authorList>
    </citation>
    <scope>NUCLEOTIDE SEQUENCE [LARGE SCALE GENOMIC DNA]</scope>
    <source>
        <strain evidence="3">Hangzhou</strain>
    </source>
</reference>